<feature type="non-terminal residue" evidence="1">
    <location>
        <position position="1"/>
    </location>
</feature>
<evidence type="ECO:0000313" key="1">
    <source>
        <dbReference type="EMBL" id="RIL37892.1"/>
    </source>
</evidence>
<dbReference type="GO" id="GO:0008745">
    <property type="term" value="F:N-acetylmuramoyl-L-alanine amidase activity"/>
    <property type="evidence" value="ECO:0007669"/>
    <property type="project" value="InterPro"/>
</dbReference>
<proteinExistence type="predicted"/>
<dbReference type="InterPro" id="IPR036505">
    <property type="entry name" value="Amidase/PGRP_sf"/>
</dbReference>
<dbReference type="GO" id="GO:0009253">
    <property type="term" value="P:peptidoglycan catabolic process"/>
    <property type="evidence" value="ECO:0007669"/>
    <property type="project" value="InterPro"/>
</dbReference>
<comment type="caution">
    <text evidence="1">The sequence shown here is derived from an EMBL/GenBank/DDBJ whole genome shotgun (WGS) entry which is preliminary data.</text>
</comment>
<accession>A0A418HJY9</accession>
<sequence length="81" mass="9340">TAFQEAARMLKKWGLPVNRETVRLHNEFSPTECPHRSMELHAGYYSSQMAPDSVKKKTKDYFISQIKAYYNGEIPKGSTDK</sequence>
<name>A0A418HJY9_STAGA</name>
<dbReference type="Gene3D" id="3.40.80.10">
    <property type="entry name" value="Peptidoglycan recognition protein-like"/>
    <property type="match status" value="1"/>
</dbReference>
<gene>
    <name evidence="1" type="ORF">BUZ01_15465</name>
</gene>
<feature type="non-terminal residue" evidence="1">
    <location>
        <position position="81"/>
    </location>
</feature>
<protein>
    <submittedName>
        <fullName evidence="1">Autolysin</fullName>
    </submittedName>
</protein>
<dbReference type="EMBL" id="QXRZ01000305">
    <property type="protein sequence ID" value="RIL37892.1"/>
    <property type="molecule type" value="Genomic_DNA"/>
</dbReference>
<dbReference type="AlphaFoldDB" id="A0A418HJY9"/>
<evidence type="ECO:0000313" key="2">
    <source>
        <dbReference type="Proteomes" id="UP000283576"/>
    </source>
</evidence>
<dbReference type="SUPFAM" id="SSF55846">
    <property type="entry name" value="N-acetylmuramoyl-L-alanine amidase-like"/>
    <property type="match status" value="1"/>
</dbReference>
<organism evidence="1 2">
    <name type="scientific">Staphylococcus gallinarum</name>
    <dbReference type="NCBI Taxonomy" id="1293"/>
    <lineage>
        <taxon>Bacteria</taxon>
        <taxon>Bacillati</taxon>
        <taxon>Bacillota</taxon>
        <taxon>Bacilli</taxon>
        <taxon>Bacillales</taxon>
        <taxon>Staphylococcaceae</taxon>
        <taxon>Staphylococcus</taxon>
    </lineage>
</organism>
<dbReference type="Proteomes" id="UP000283576">
    <property type="component" value="Unassembled WGS sequence"/>
</dbReference>
<reference evidence="1 2" key="1">
    <citation type="journal article" date="2016" name="Front. Microbiol.">
        <title>Comprehensive Phylogenetic Analysis of Bovine Non-aureus Staphylococci Species Based on Whole-Genome Sequencing.</title>
        <authorList>
            <person name="Naushad S."/>
            <person name="Barkema H.W."/>
            <person name="Luby C."/>
            <person name="Condas L.A."/>
            <person name="Nobrega D.B."/>
            <person name="Carson D.A."/>
            <person name="De Buck J."/>
        </authorList>
    </citation>
    <scope>NUCLEOTIDE SEQUENCE [LARGE SCALE GENOMIC DNA]</scope>
    <source>
        <strain evidence="1 2">SNUC 1388</strain>
    </source>
</reference>